<name>A0A1Y2FVU0_9BASI</name>
<dbReference type="InParanoid" id="A0A1Y2FVU0"/>
<evidence type="ECO:0000313" key="2">
    <source>
        <dbReference type="EMBL" id="ORY88102.1"/>
    </source>
</evidence>
<keyword evidence="3" id="KW-1185">Reference proteome</keyword>
<reference evidence="2 3" key="1">
    <citation type="submission" date="2016-07" db="EMBL/GenBank/DDBJ databases">
        <title>Pervasive Adenine N6-methylation of Active Genes in Fungi.</title>
        <authorList>
            <consortium name="DOE Joint Genome Institute"/>
            <person name="Mondo S.J."/>
            <person name="Dannebaum R.O."/>
            <person name="Kuo R.C."/>
            <person name="Labutti K."/>
            <person name="Haridas S."/>
            <person name="Kuo A."/>
            <person name="Salamov A."/>
            <person name="Ahrendt S.R."/>
            <person name="Lipzen A."/>
            <person name="Sullivan W."/>
            <person name="Andreopoulos W.B."/>
            <person name="Clum A."/>
            <person name="Lindquist E."/>
            <person name="Daum C."/>
            <person name="Ramamoorthy G.K."/>
            <person name="Gryganskyi A."/>
            <person name="Culley D."/>
            <person name="Magnuson J.K."/>
            <person name="James T.Y."/>
            <person name="O'Malley M.A."/>
            <person name="Stajich J.E."/>
            <person name="Spatafora J.W."/>
            <person name="Visel A."/>
            <person name="Grigoriev I.V."/>
        </authorList>
    </citation>
    <scope>NUCLEOTIDE SEQUENCE [LARGE SCALE GENOMIC DNA]</scope>
    <source>
        <strain evidence="2 3">62-1032</strain>
    </source>
</reference>
<dbReference type="Proteomes" id="UP000193467">
    <property type="component" value="Unassembled WGS sequence"/>
</dbReference>
<evidence type="ECO:0000256" key="1">
    <source>
        <dbReference type="SAM" id="SignalP"/>
    </source>
</evidence>
<sequence>MHPSILLALLSALAVDSALAQTCGAGQSLVMPSGASPQCCTTIRNIYGTVTCSDDVSLVLTASGGLARRCTVGRDQNGGGIIETDPGSPFSISVIAQGSQGQSSSLGAQGGFGARVSARFSFNAAPPDSNVWAFVGLPFSGWPSPAAQGGSGGKLAKLDIYGPQDYATLVAAGGGGAGGGPSGSASDGKPARGLGPCPGYQDYSTSYVNMGGYGGSCNPVTHDPYTSGFFYPYGPPSAGSSIIPGALSSNGATTADGMVVIDFECVSAQEATTTITETLPSSTATVTESKTVDKVYTTPLTALTTATVSAESVQPLQSATETYVPPTSTFTEFVDVTTTPPVSFEHSTVYPPTTTIIETVDVTTTPATSTKTAVLTSSTGASNCVSFRLVYPAACCPNTYLSMTKTSSRLRRDGPRRLDRRALTTQQVTDGVTSTTFTVDATATLAADTPSSTETSYYPGPLTTATTTFTADAPTDTVAGTRFHEANAETSTILSTASTPSTTIQSTVYHEAATPVTTTTSTAFAQSTSCSVQIPNGIPKTCPIPLLARADRLAQTAFINAKKALLGGRPVAIDCGAAGTFSYQGL</sequence>
<protein>
    <submittedName>
        <fullName evidence="2">Uncharacterized protein</fullName>
    </submittedName>
</protein>
<dbReference type="EMBL" id="MCGR01000012">
    <property type="protein sequence ID" value="ORY88102.1"/>
    <property type="molecule type" value="Genomic_DNA"/>
</dbReference>
<dbReference type="AlphaFoldDB" id="A0A1Y2FVU0"/>
<organism evidence="2 3">
    <name type="scientific">Leucosporidium creatinivorum</name>
    <dbReference type="NCBI Taxonomy" id="106004"/>
    <lineage>
        <taxon>Eukaryota</taxon>
        <taxon>Fungi</taxon>
        <taxon>Dikarya</taxon>
        <taxon>Basidiomycota</taxon>
        <taxon>Pucciniomycotina</taxon>
        <taxon>Microbotryomycetes</taxon>
        <taxon>Leucosporidiales</taxon>
        <taxon>Leucosporidium</taxon>
    </lineage>
</organism>
<feature type="signal peptide" evidence="1">
    <location>
        <begin position="1"/>
        <end position="20"/>
    </location>
</feature>
<dbReference type="OrthoDB" id="2528819at2759"/>
<feature type="chain" id="PRO_5012372740" evidence="1">
    <location>
        <begin position="21"/>
        <end position="586"/>
    </location>
</feature>
<evidence type="ECO:0000313" key="3">
    <source>
        <dbReference type="Proteomes" id="UP000193467"/>
    </source>
</evidence>
<accession>A0A1Y2FVU0</accession>
<gene>
    <name evidence="2" type="ORF">BCR35DRAFT_330311</name>
</gene>
<comment type="caution">
    <text evidence="2">The sequence shown here is derived from an EMBL/GenBank/DDBJ whole genome shotgun (WGS) entry which is preliminary data.</text>
</comment>
<proteinExistence type="predicted"/>
<keyword evidence="1" id="KW-0732">Signal</keyword>